<keyword evidence="2" id="KW-1185">Reference proteome</keyword>
<sequence>MITEAAREAGHDVLTAQWGDTVPIGQLDWLVQACGCSADAEPMLWRSTQVLDHPGHLLAMADQPPSVRALVDPDADAGAPRVLLPDTHLGAELASLLPECRVALRPQYQMRSAAWRAILREIAVVPITVLTHRTDPAAFAVPSVRHMALTMLREAAETAEADGVRVRDVWLEGVVDSLAQQPALPSGEIGDWLAMVAPVTELARLHGIPTSLLDTMHILLSERASSSRA</sequence>
<gene>
    <name evidence="1" type="ORF">ACFQRI_24340</name>
</gene>
<reference evidence="2" key="1">
    <citation type="journal article" date="2019" name="Int. J. Syst. Evol. Microbiol.">
        <title>The Global Catalogue of Microorganisms (GCM) 10K type strain sequencing project: providing services to taxonomists for standard genome sequencing and annotation.</title>
        <authorList>
            <consortium name="The Broad Institute Genomics Platform"/>
            <consortium name="The Broad Institute Genome Sequencing Center for Infectious Disease"/>
            <person name="Wu L."/>
            <person name="Ma J."/>
        </authorList>
    </citation>
    <scope>NUCLEOTIDE SEQUENCE [LARGE SCALE GENOMIC DNA]</scope>
    <source>
        <strain evidence="2">WLHS5</strain>
    </source>
</reference>
<dbReference type="InterPro" id="IPR013328">
    <property type="entry name" value="6PGD_dom2"/>
</dbReference>
<comment type="caution">
    <text evidence="1">The sequence shown here is derived from an EMBL/GenBank/DDBJ whole genome shotgun (WGS) entry which is preliminary data.</text>
</comment>
<name>A0ABW2LTB9_9PSEU</name>
<evidence type="ECO:0000313" key="1">
    <source>
        <dbReference type="EMBL" id="MFC7344548.1"/>
    </source>
</evidence>
<dbReference type="RefSeq" id="WP_380672438.1">
    <property type="nucleotide sequence ID" value="NZ_JBHTCJ010000017.1"/>
</dbReference>
<dbReference type="Gene3D" id="1.10.1040.10">
    <property type="entry name" value="N-(1-d-carboxylethyl)-l-norvaline Dehydrogenase, domain 2"/>
    <property type="match status" value="1"/>
</dbReference>
<protein>
    <submittedName>
        <fullName evidence="1">Uncharacterized protein</fullName>
    </submittedName>
</protein>
<evidence type="ECO:0000313" key="2">
    <source>
        <dbReference type="Proteomes" id="UP001596504"/>
    </source>
</evidence>
<organism evidence="1 2">
    <name type="scientific">Saccharopolyspora griseoalba</name>
    <dbReference type="NCBI Taxonomy" id="1431848"/>
    <lineage>
        <taxon>Bacteria</taxon>
        <taxon>Bacillati</taxon>
        <taxon>Actinomycetota</taxon>
        <taxon>Actinomycetes</taxon>
        <taxon>Pseudonocardiales</taxon>
        <taxon>Pseudonocardiaceae</taxon>
        <taxon>Saccharopolyspora</taxon>
    </lineage>
</organism>
<proteinExistence type="predicted"/>
<dbReference type="EMBL" id="JBHTCJ010000017">
    <property type="protein sequence ID" value="MFC7344548.1"/>
    <property type="molecule type" value="Genomic_DNA"/>
</dbReference>
<dbReference type="Proteomes" id="UP001596504">
    <property type="component" value="Unassembled WGS sequence"/>
</dbReference>
<accession>A0ABW2LTB9</accession>